<evidence type="ECO:0000259" key="3">
    <source>
        <dbReference type="Pfam" id="PF19993"/>
    </source>
</evidence>
<feature type="transmembrane region" description="Helical" evidence="2">
    <location>
        <begin position="157"/>
        <end position="180"/>
    </location>
</feature>
<dbReference type="Proteomes" id="UP001612415">
    <property type="component" value="Unassembled WGS sequence"/>
</dbReference>
<feature type="compositionally biased region" description="Basic and acidic residues" evidence="1">
    <location>
        <begin position="545"/>
        <end position="556"/>
    </location>
</feature>
<evidence type="ECO:0000256" key="2">
    <source>
        <dbReference type="SAM" id="Phobius"/>
    </source>
</evidence>
<evidence type="ECO:0000313" key="4">
    <source>
        <dbReference type="EMBL" id="MFI5680296.1"/>
    </source>
</evidence>
<evidence type="ECO:0000256" key="1">
    <source>
        <dbReference type="SAM" id="MobiDB-lite"/>
    </source>
</evidence>
<accession>A0ABW7YDL8</accession>
<gene>
    <name evidence="4" type="ORF">ACIA8P_37790</name>
</gene>
<keyword evidence="2" id="KW-1133">Transmembrane helix</keyword>
<feature type="transmembrane region" description="Helical" evidence="2">
    <location>
        <begin position="130"/>
        <end position="151"/>
    </location>
</feature>
<feature type="region of interest" description="Disordered" evidence="1">
    <location>
        <begin position="528"/>
        <end position="556"/>
    </location>
</feature>
<organism evidence="4 5">
    <name type="scientific">Streptomyces cellulosae</name>
    <dbReference type="NCBI Taxonomy" id="1968"/>
    <lineage>
        <taxon>Bacteria</taxon>
        <taxon>Bacillati</taxon>
        <taxon>Actinomycetota</taxon>
        <taxon>Actinomycetes</taxon>
        <taxon>Kitasatosporales</taxon>
        <taxon>Streptomycetaceae</taxon>
        <taxon>Streptomyces</taxon>
    </lineage>
</organism>
<keyword evidence="2" id="KW-0472">Membrane</keyword>
<sequence length="556" mass="59723">MRAMTDLTDVTAATPVLLLVAWTALVTAGVCFGRALWQFLGSGVRAVWRGLGPWQTGTGDQRIPLVGQAEPAHLGYWWRQMRVDAWTAAGYGMRVIWTAFSDPWVDRICQNLLHGRRPGGRRGATTATRFLLVVLVAPGTVAGALVGAVLATVLLAAVLAVFALLLALVWLGCAAAVPVLRSVEGGWALARGVRVKCPYPGCYRPVPLAVHRCPNCRAEHGSLRPGRYGVLWHACACGHRLPTTRVAGRGGLTALCPHCDRHLPATVGSTRVVHAPLVGGTSSGKTMLMAAMVEGLHAWARRGDLEVAYASDDDRRDANDLRQELNSTGWAHATTGGQPRALMLTVTRGRRRRLLYLYDPMGESVSEADRVRAQQYLAHADGVVLVADVLADPKVRGRLGTEDTARAGAARPSAQGPWDTYQRLTGELAALTGRRGRLSVATVVTKRDVLDQLVSLPVPGARIDTWLEEIGLGSLVRALGHDFRAARYWAVSAHAATGTGPLESEQRRAAEPVLWLLAASGLGTGALLGPDGGDLGKQRRRRLRPGTEHEKRYTPA</sequence>
<protein>
    <recommendedName>
        <fullName evidence="3">Double-GTPase 2 domain-containing protein</fullName>
    </recommendedName>
</protein>
<dbReference type="InterPro" id="IPR045528">
    <property type="entry name" value="DO-GTPase2"/>
</dbReference>
<keyword evidence="5" id="KW-1185">Reference proteome</keyword>
<dbReference type="EMBL" id="JBITDC010000020">
    <property type="protein sequence ID" value="MFI5680296.1"/>
    <property type="molecule type" value="Genomic_DNA"/>
</dbReference>
<evidence type="ECO:0000313" key="5">
    <source>
        <dbReference type="Proteomes" id="UP001612415"/>
    </source>
</evidence>
<name>A0ABW7YDL8_STRCE</name>
<reference evidence="4 5" key="1">
    <citation type="submission" date="2024-10" db="EMBL/GenBank/DDBJ databases">
        <title>The Natural Products Discovery Center: Release of the First 8490 Sequenced Strains for Exploring Actinobacteria Biosynthetic Diversity.</title>
        <authorList>
            <person name="Kalkreuter E."/>
            <person name="Kautsar S.A."/>
            <person name="Yang D."/>
            <person name="Bader C.D."/>
            <person name="Teijaro C.N."/>
            <person name="Fluegel L."/>
            <person name="Davis C.M."/>
            <person name="Simpson J.R."/>
            <person name="Lauterbach L."/>
            <person name="Steele A.D."/>
            <person name="Gui C."/>
            <person name="Meng S."/>
            <person name="Li G."/>
            <person name="Viehrig K."/>
            <person name="Ye F."/>
            <person name="Su P."/>
            <person name="Kiefer A.F."/>
            <person name="Nichols A."/>
            <person name="Cepeda A.J."/>
            <person name="Yan W."/>
            <person name="Fan B."/>
            <person name="Jiang Y."/>
            <person name="Adhikari A."/>
            <person name="Zheng C.-J."/>
            <person name="Schuster L."/>
            <person name="Cowan T.M."/>
            <person name="Smanski M.J."/>
            <person name="Chevrette M.G."/>
            <person name="De Carvalho L.P.S."/>
            <person name="Shen B."/>
        </authorList>
    </citation>
    <scope>NUCLEOTIDE SEQUENCE [LARGE SCALE GENOMIC DNA]</scope>
    <source>
        <strain evidence="4 5">NPDC051599</strain>
    </source>
</reference>
<feature type="domain" description="Double-GTPase 2" evidence="3">
    <location>
        <begin position="276"/>
        <end position="496"/>
    </location>
</feature>
<proteinExistence type="predicted"/>
<dbReference type="Pfam" id="PF19993">
    <property type="entry name" value="DO-GTPase2"/>
    <property type="match status" value="1"/>
</dbReference>
<feature type="transmembrane region" description="Helical" evidence="2">
    <location>
        <begin position="12"/>
        <end position="37"/>
    </location>
</feature>
<dbReference type="RefSeq" id="WP_398660750.1">
    <property type="nucleotide sequence ID" value="NZ_JBITDC010000020.1"/>
</dbReference>
<comment type="caution">
    <text evidence="4">The sequence shown here is derived from an EMBL/GenBank/DDBJ whole genome shotgun (WGS) entry which is preliminary data.</text>
</comment>
<keyword evidence="2" id="KW-0812">Transmembrane</keyword>